<dbReference type="Pfam" id="PF13855">
    <property type="entry name" value="LRR_8"/>
    <property type="match status" value="1"/>
</dbReference>
<evidence type="ECO:0000256" key="4">
    <source>
        <dbReference type="ARBA" id="ARBA00022614"/>
    </source>
</evidence>
<evidence type="ECO:0000256" key="6">
    <source>
        <dbReference type="ARBA" id="ARBA00022737"/>
    </source>
</evidence>
<evidence type="ECO:0000256" key="1">
    <source>
        <dbReference type="ARBA" id="ARBA00004191"/>
    </source>
</evidence>
<dbReference type="InterPro" id="IPR013210">
    <property type="entry name" value="LRR_N_plant-typ"/>
</dbReference>
<sequence length="215" mass="23820">MTYELEQQESFQNHPSKKSKFPLFFLFFVTNLAIIVVFASNEEAIALSKWKASLQNSQPLLASWTDLPNGTFNSSTELGATTTPCNWFGIYCDLAGKVIMINLTSSGLQGTLNEFMFSHFPNLLYLDLSMNFIFGAIPPEISYLSKLVYLDLSNNKLSGYIPEEVGLLSGLEGLMLFDNKLNGSFPKEIGSLRSLRELSLHNNSLSGLIPTSLGI</sequence>
<reference evidence="11" key="1">
    <citation type="journal article" date="2021" name="Front. Plant Sci.">
        <title>Chromosome-Scale Genome Assembly for Chinese Sour Jujube and Insights Into Its Genome Evolution and Domestication Signature.</title>
        <authorList>
            <person name="Shen L.-Y."/>
            <person name="Luo H."/>
            <person name="Wang X.-L."/>
            <person name="Wang X.-M."/>
            <person name="Qiu X.-J."/>
            <person name="Liu H."/>
            <person name="Zhou S.-S."/>
            <person name="Jia K.-H."/>
            <person name="Nie S."/>
            <person name="Bao Y.-T."/>
            <person name="Zhang R.-G."/>
            <person name="Yun Q.-Z."/>
            <person name="Chai Y.-H."/>
            <person name="Lu J.-Y."/>
            <person name="Li Y."/>
            <person name="Zhao S.-W."/>
            <person name="Mao J.-F."/>
            <person name="Jia S.-G."/>
            <person name="Mao Y.-M."/>
        </authorList>
    </citation>
    <scope>NUCLEOTIDE SEQUENCE</scope>
    <source>
        <strain evidence="11">AT0</strain>
        <tissue evidence="11">Leaf</tissue>
    </source>
</reference>
<dbReference type="Pfam" id="PF08263">
    <property type="entry name" value="LRRNT_2"/>
    <property type="match status" value="1"/>
</dbReference>
<feature type="transmembrane region" description="Helical" evidence="9">
    <location>
        <begin position="21"/>
        <end position="39"/>
    </location>
</feature>
<evidence type="ECO:0000256" key="8">
    <source>
        <dbReference type="ARBA" id="ARBA00038043"/>
    </source>
</evidence>
<dbReference type="InterPro" id="IPR001611">
    <property type="entry name" value="Leu-rich_rpt"/>
</dbReference>
<evidence type="ECO:0000256" key="9">
    <source>
        <dbReference type="SAM" id="Phobius"/>
    </source>
</evidence>
<evidence type="ECO:0000256" key="5">
    <source>
        <dbReference type="ARBA" id="ARBA00022729"/>
    </source>
</evidence>
<dbReference type="GO" id="GO:0016020">
    <property type="term" value="C:membrane"/>
    <property type="evidence" value="ECO:0007669"/>
    <property type="project" value="UniProtKB-SubCell"/>
</dbReference>
<keyword evidence="4" id="KW-0433">Leucine-rich repeat</keyword>
<comment type="subcellular location">
    <subcellularLocation>
        <location evidence="2">Membrane</location>
    </subcellularLocation>
    <subcellularLocation>
        <location evidence="1">Secreted</location>
        <location evidence="1">Cell wall</location>
    </subcellularLocation>
</comment>
<dbReference type="FunFam" id="3.80.10.10:FF:000400">
    <property type="entry name" value="Nuclear pore complex protein NUP107"/>
    <property type="match status" value="1"/>
</dbReference>
<dbReference type="PANTHER" id="PTHR48060">
    <property type="entry name" value="DNA DAMAGE-REPAIR/TOLERATION PROTEIN DRT100"/>
    <property type="match status" value="1"/>
</dbReference>
<protein>
    <recommendedName>
        <fullName evidence="10">Leucine-rich repeat-containing N-terminal plant-type domain-containing protein</fullName>
    </recommendedName>
</protein>
<evidence type="ECO:0000256" key="7">
    <source>
        <dbReference type="ARBA" id="ARBA00023136"/>
    </source>
</evidence>
<keyword evidence="6" id="KW-0677">Repeat</keyword>
<dbReference type="Pfam" id="PF00560">
    <property type="entry name" value="LRR_1"/>
    <property type="match status" value="1"/>
</dbReference>
<comment type="similarity">
    <text evidence="8">Belongs to the polygalacturonase-inhibiting protein family.</text>
</comment>
<proteinExistence type="inferred from homology"/>
<evidence type="ECO:0000259" key="10">
    <source>
        <dbReference type="Pfam" id="PF08263"/>
    </source>
</evidence>
<keyword evidence="3" id="KW-0134">Cell wall</keyword>
<gene>
    <name evidence="11" type="ORF">FEM48_Zijuj05G0030400</name>
</gene>
<keyword evidence="9" id="KW-0812">Transmembrane</keyword>
<keyword evidence="5" id="KW-0732">Signal</keyword>
<dbReference type="InterPro" id="IPR032675">
    <property type="entry name" value="LRR_dom_sf"/>
</dbReference>
<evidence type="ECO:0000256" key="2">
    <source>
        <dbReference type="ARBA" id="ARBA00004370"/>
    </source>
</evidence>
<dbReference type="Gene3D" id="3.80.10.10">
    <property type="entry name" value="Ribonuclease Inhibitor"/>
    <property type="match status" value="1"/>
</dbReference>
<evidence type="ECO:0000313" key="11">
    <source>
        <dbReference type="EMBL" id="KAH7528048.1"/>
    </source>
</evidence>
<feature type="domain" description="Leucine-rich repeat-containing N-terminal plant-type" evidence="10">
    <location>
        <begin position="41"/>
        <end position="93"/>
    </location>
</feature>
<keyword evidence="7 9" id="KW-0472">Membrane</keyword>
<name>A0A978VCF9_ZIZJJ</name>
<dbReference type="SUPFAM" id="SSF52058">
    <property type="entry name" value="L domain-like"/>
    <property type="match status" value="1"/>
</dbReference>
<keyword evidence="3" id="KW-0964">Secreted</keyword>
<keyword evidence="9" id="KW-1133">Transmembrane helix</keyword>
<evidence type="ECO:0000256" key="3">
    <source>
        <dbReference type="ARBA" id="ARBA00022512"/>
    </source>
</evidence>
<dbReference type="AlphaFoldDB" id="A0A978VCF9"/>
<dbReference type="PROSITE" id="PS51450">
    <property type="entry name" value="LRR"/>
    <property type="match status" value="1"/>
</dbReference>
<dbReference type="PANTHER" id="PTHR48060:SF24">
    <property type="entry name" value="NON-SPECIFIC SERINE_THREONINE PROTEIN KINASE"/>
    <property type="match status" value="1"/>
</dbReference>
<dbReference type="InterPro" id="IPR053211">
    <property type="entry name" value="DNA_repair-toleration"/>
</dbReference>
<organism evidence="11 12">
    <name type="scientific">Ziziphus jujuba var. spinosa</name>
    <dbReference type="NCBI Taxonomy" id="714518"/>
    <lineage>
        <taxon>Eukaryota</taxon>
        <taxon>Viridiplantae</taxon>
        <taxon>Streptophyta</taxon>
        <taxon>Embryophyta</taxon>
        <taxon>Tracheophyta</taxon>
        <taxon>Spermatophyta</taxon>
        <taxon>Magnoliopsida</taxon>
        <taxon>eudicotyledons</taxon>
        <taxon>Gunneridae</taxon>
        <taxon>Pentapetalae</taxon>
        <taxon>rosids</taxon>
        <taxon>fabids</taxon>
        <taxon>Rosales</taxon>
        <taxon>Rhamnaceae</taxon>
        <taxon>Paliureae</taxon>
        <taxon>Ziziphus</taxon>
    </lineage>
</organism>
<comment type="caution">
    <text evidence="11">The sequence shown here is derived from an EMBL/GenBank/DDBJ whole genome shotgun (WGS) entry which is preliminary data.</text>
</comment>
<dbReference type="PRINTS" id="PR00019">
    <property type="entry name" value="LEURICHRPT"/>
</dbReference>
<evidence type="ECO:0000313" key="12">
    <source>
        <dbReference type="Proteomes" id="UP000813462"/>
    </source>
</evidence>
<accession>A0A978VCF9</accession>
<dbReference type="EMBL" id="JAEACU010000005">
    <property type="protein sequence ID" value="KAH7528048.1"/>
    <property type="molecule type" value="Genomic_DNA"/>
</dbReference>
<dbReference type="Proteomes" id="UP000813462">
    <property type="component" value="Unassembled WGS sequence"/>
</dbReference>